<evidence type="ECO:0000259" key="2">
    <source>
        <dbReference type="Pfam" id="PF17746"/>
    </source>
</evidence>
<evidence type="ECO:0000313" key="3">
    <source>
        <dbReference type="EMBL" id="SVC31817.1"/>
    </source>
</evidence>
<evidence type="ECO:0008006" key="4">
    <source>
        <dbReference type="Google" id="ProtNLM"/>
    </source>
</evidence>
<dbReference type="CDD" id="cd22359">
    <property type="entry name" value="SfsA-like_bacterial"/>
    <property type="match status" value="1"/>
</dbReference>
<dbReference type="InterPro" id="IPR005224">
    <property type="entry name" value="SfsA"/>
</dbReference>
<dbReference type="Gene3D" id="2.40.50.580">
    <property type="match status" value="1"/>
</dbReference>
<dbReference type="AlphaFoldDB" id="A0A382L9Q2"/>
<proteinExistence type="inferred from homology"/>
<gene>
    <name evidence="3" type="ORF">METZ01_LOCUS284671</name>
</gene>
<feature type="non-terminal residue" evidence="3">
    <location>
        <position position="1"/>
    </location>
</feature>
<dbReference type="EMBL" id="UINC01084819">
    <property type="protein sequence ID" value="SVC31817.1"/>
    <property type="molecule type" value="Genomic_DNA"/>
</dbReference>
<dbReference type="Pfam" id="PF03749">
    <property type="entry name" value="SfsA"/>
    <property type="match status" value="1"/>
</dbReference>
<accession>A0A382L9Q2</accession>
<protein>
    <recommendedName>
        <fullName evidence="4">Sugar fermentation stimulation protein C-terminal domain-containing protein</fullName>
    </recommendedName>
</protein>
<dbReference type="HAMAP" id="MF_00095">
    <property type="entry name" value="SfsA"/>
    <property type="match status" value="1"/>
</dbReference>
<dbReference type="PANTHER" id="PTHR30545:SF2">
    <property type="entry name" value="SUGAR FERMENTATION STIMULATION PROTEIN A"/>
    <property type="match status" value="1"/>
</dbReference>
<dbReference type="Pfam" id="PF17746">
    <property type="entry name" value="SfsA_N"/>
    <property type="match status" value="1"/>
</dbReference>
<dbReference type="PANTHER" id="PTHR30545">
    <property type="entry name" value="SUGAR FERMENTATION STIMULATION PROTEIN A"/>
    <property type="match status" value="1"/>
</dbReference>
<feature type="domain" description="SfsA N-terminal OB" evidence="2">
    <location>
        <begin position="13"/>
        <end position="78"/>
    </location>
</feature>
<feature type="domain" description="Sugar fermentation stimulation protein C-terminal" evidence="1">
    <location>
        <begin position="82"/>
        <end position="217"/>
    </location>
</feature>
<dbReference type="Gene3D" id="3.40.1350.60">
    <property type="match status" value="1"/>
</dbReference>
<dbReference type="NCBIfam" id="TIGR00230">
    <property type="entry name" value="sfsA"/>
    <property type="match status" value="1"/>
</dbReference>
<evidence type="ECO:0000259" key="1">
    <source>
        <dbReference type="Pfam" id="PF03749"/>
    </source>
</evidence>
<dbReference type="InterPro" id="IPR040452">
    <property type="entry name" value="SfsA_C"/>
</dbReference>
<dbReference type="GO" id="GO:0003677">
    <property type="term" value="F:DNA binding"/>
    <property type="evidence" value="ECO:0007669"/>
    <property type="project" value="InterPro"/>
</dbReference>
<name>A0A382L9Q2_9ZZZZ</name>
<organism evidence="3">
    <name type="scientific">marine metagenome</name>
    <dbReference type="NCBI Taxonomy" id="408172"/>
    <lineage>
        <taxon>unclassified sequences</taxon>
        <taxon>metagenomes</taxon>
        <taxon>ecological metagenomes</taxon>
    </lineage>
</organism>
<dbReference type="InterPro" id="IPR041465">
    <property type="entry name" value="SfsA_N"/>
</dbReference>
<reference evidence="3" key="1">
    <citation type="submission" date="2018-05" db="EMBL/GenBank/DDBJ databases">
        <authorList>
            <person name="Lanie J.A."/>
            <person name="Ng W.-L."/>
            <person name="Kazmierczak K.M."/>
            <person name="Andrzejewski T.M."/>
            <person name="Davidsen T.M."/>
            <person name="Wayne K.J."/>
            <person name="Tettelin H."/>
            <person name="Glass J.I."/>
            <person name="Rusch D."/>
            <person name="Podicherti R."/>
            <person name="Tsui H.-C.T."/>
            <person name="Winkler M.E."/>
        </authorList>
    </citation>
    <scope>NUCLEOTIDE SEQUENCE</scope>
</reference>
<sequence length="235" mass="26682">VKLGERIVDGIFLERPNRYLARVKIGGGEIKAHVPDPGRLPGLMIPGRQVRLVYNPGPKRKTDYSLVLVRHGSIWVSVYPVFANKLVEKELSEFKLSCLSGYNNLNREVKWGKSRFDFQVNFPEVKAFIEVKSVSLVKNGEGRFPDAPTERGVKHLRELIDQKNEGLRAIVIFVSQRSDTRSITSNDEIDPVFGEWLKKAFLAGVELYAYNCKVTKNTVSIKNQIPVFIKNKLVK</sequence>